<gene>
    <name evidence="2" type="ORF">HS1_001810</name>
</gene>
<name>A0A7U4TI37_DESA2</name>
<proteinExistence type="predicted"/>
<protein>
    <submittedName>
        <fullName evidence="2">Secreted protein</fullName>
    </submittedName>
</protein>
<organism evidence="2 3">
    <name type="scientific">Desulfofervidus auxilii</name>
    <dbReference type="NCBI Taxonomy" id="1621989"/>
    <lineage>
        <taxon>Bacteria</taxon>
        <taxon>Pseudomonadati</taxon>
        <taxon>Thermodesulfobacteriota</taxon>
        <taxon>Candidatus Desulfofervidia</taxon>
        <taxon>Candidatus Desulfofervidales</taxon>
        <taxon>Candidatus Desulfofervidaceae</taxon>
        <taxon>Candidatus Desulfofervidus</taxon>
    </lineage>
</organism>
<dbReference type="AlphaFoldDB" id="A0A7U4TI37"/>
<dbReference type="KEGG" id="daw:HS1_001810"/>
<keyword evidence="3" id="KW-1185">Reference proteome</keyword>
<accession>A0A7U4TI37</accession>
<dbReference type="OrthoDB" id="9846316at2"/>
<evidence type="ECO:0000313" key="3">
    <source>
        <dbReference type="Proteomes" id="UP000070560"/>
    </source>
</evidence>
<evidence type="ECO:0000313" key="2">
    <source>
        <dbReference type="EMBL" id="AMM41604.1"/>
    </source>
</evidence>
<dbReference type="EMBL" id="CP013015">
    <property type="protein sequence ID" value="AMM41604.1"/>
    <property type="molecule type" value="Genomic_DNA"/>
</dbReference>
<feature type="chain" id="PRO_5030953409" evidence="1">
    <location>
        <begin position="23"/>
        <end position="118"/>
    </location>
</feature>
<dbReference type="RefSeq" id="WP_066064260.1">
    <property type="nucleotide sequence ID" value="NZ_CP013015.1"/>
</dbReference>
<dbReference type="Proteomes" id="UP000070560">
    <property type="component" value="Chromosome"/>
</dbReference>
<keyword evidence="1" id="KW-0732">Signal</keyword>
<feature type="signal peptide" evidence="1">
    <location>
        <begin position="1"/>
        <end position="22"/>
    </location>
</feature>
<sequence>MRKLYVAIIFVASIIFIGFANADQVKVNIVYPINGASYPITDPSVGKLHSAYFTASFSVTCGGGSHKVKWGFDRSTLGSSTFYDQTSIQFVHKLPGGSHVFWVKSDCGENRVKFRIGR</sequence>
<reference evidence="2 3" key="1">
    <citation type="submission" date="2015-10" db="EMBL/GenBank/DDBJ databases">
        <title>Candidatus Desulfofervidus auxilii, a hydrogenotrophic sulfate-reducing bacterium involved in the thermophilic anaerobic oxidation of methane.</title>
        <authorList>
            <person name="Krukenberg V."/>
            <person name="Richter M."/>
            <person name="Wegener G."/>
        </authorList>
    </citation>
    <scope>NUCLEOTIDE SEQUENCE [LARGE SCALE GENOMIC DNA]</scope>
    <source>
        <strain evidence="2 3">HS1</strain>
    </source>
</reference>
<evidence type="ECO:0000256" key="1">
    <source>
        <dbReference type="SAM" id="SignalP"/>
    </source>
</evidence>